<proteinExistence type="predicted"/>
<protein>
    <submittedName>
        <fullName evidence="1">Uncharacterized protein</fullName>
    </submittedName>
</protein>
<keyword evidence="2" id="KW-1185">Reference proteome</keyword>
<evidence type="ECO:0000313" key="2">
    <source>
        <dbReference type="Proteomes" id="UP000509667"/>
    </source>
</evidence>
<reference evidence="1 2" key="1">
    <citation type="submission" date="2020-07" db="EMBL/GenBank/DDBJ databases">
        <title>Halosimplex pelagicum sp. nov. and Halosimplex rubrum sp. nov., isolated from salted brown alga Laminaria, and emended description of the genus Halosimplex.</title>
        <authorList>
            <person name="Cui H."/>
        </authorList>
    </citation>
    <scope>NUCLEOTIDE SEQUENCE [LARGE SCALE GENOMIC DNA]</scope>
    <source>
        <strain evidence="1 2">R27</strain>
    </source>
</reference>
<dbReference type="Proteomes" id="UP000509667">
    <property type="component" value="Chromosome"/>
</dbReference>
<organism evidence="1 2">
    <name type="scientific">Halosimplex rubrum</name>
    <dbReference type="NCBI Taxonomy" id="869889"/>
    <lineage>
        <taxon>Archaea</taxon>
        <taxon>Methanobacteriati</taxon>
        <taxon>Methanobacteriota</taxon>
        <taxon>Stenosarchaea group</taxon>
        <taxon>Halobacteria</taxon>
        <taxon>Halobacteriales</taxon>
        <taxon>Haloarculaceae</taxon>
        <taxon>Halosimplex</taxon>
    </lineage>
</organism>
<evidence type="ECO:0000313" key="1">
    <source>
        <dbReference type="EMBL" id="QLH79211.1"/>
    </source>
</evidence>
<dbReference type="EMBL" id="CP058910">
    <property type="protein sequence ID" value="QLH79211.1"/>
    <property type="molecule type" value="Genomic_DNA"/>
</dbReference>
<accession>A0A7D5T022</accession>
<name>A0A7D5T022_9EURY</name>
<dbReference type="RefSeq" id="WP_179909082.1">
    <property type="nucleotide sequence ID" value="NZ_CP058910.1"/>
</dbReference>
<sequence length="53" mass="5831">MPVMASDDFSVHTDDCDRFDDGMPISDLPDEVSSIDDLDCECWSGFDSLAAIE</sequence>
<dbReference type="GeneID" id="56079955"/>
<dbReference type="OrthoDB" id="284080at2157"/>
<dbReference type="KEGG" id="hrr:HZS55_18790"/>
<gene>
    <name evidence="1" type="ORF">HZS55_18790</name>
</gene>
<dbReference type="AlphaFoldDB" id="A0A7D5T022"/>